<dbReference type="Proteomes" id="UP000053235">
    <property type="component" value="Unassembled WGS sequence"/>
</dbReference>
<reference evidence="3" key="1">
    <citation type="submission" date="2015-07" db="EMBL/GenBank/DDBJ databases">
        <authorList>
            <person name="Rodrigo-Torres Lidia"/>
            <person name="Arahal R.David."/>
        </authorList>
    </citation>
    <scope>NUCLEOTIDE SEQUENCE [LARGE SCALE GENOMIC DNA]</scope>
    <source>
        <strain evidence="3">CECT 5112</strain>
    </source>
</reference>
<keyword evidence="3" id="KW-1185">Reference proteome</keyword>
<feature type="transmembrane region" description="Helical" evidence="1">
    <location>
        <begin position="127"/>
        <end position="146"/>
    </location>
</feature>
<feature type="transmembrane region" description="Helical" evidence="1">
    <location>
        <begin position="85"/>
        <end position="106"/>
    </location>
</feature>
<proteinExistence type="predicted"/>
<sequence>MTEHDLFVVLIAIHITTGAPGLIGFWIPVLAQKGGERHKWWGKIFSVLMLITGTVAMMMATLTLLYPMPTHPHLVDHPEFSDPVLVQGIFGWMMFYLGLLTVNLTWYGWRCAVNKRDQRKNQTALNWGLQAALLAASANCALQGVLISQPMMIGISMVGFATVATNVWFLMKTDPSPIEWLLEHIKAIVGTGISVYTAFFAFGAVRLMPELALAPGLWAIPLVTGLALIFYHRHKVTQRFTQRTARPHQRRSMDLDAAE</sequence>
<feature type="transmembrane region" description="Helical" evidence="1">
    <location>
        <begin position="211"/>
        <end position="231"/>
    </location>
</feature>
<keyword evidence="1" id="KW-0812">Transmembrane</keyword>
<feature type="transmembrane region" description="Helical" evidence="1">
    <location>
        <begin position="152"/>
        <end position="171"/>
    </location>
</feature>
<feature type="transmembrane region" description="Helical" evidence="1">
    <location>
        <begin position="183"/>
        <end position="205"/>
    </location>
</feature>
<feature type="transmembrane region" description="Helical" evidence="1">
    <location>
        <begin position="40"/>
        <end position="65"/>
    </location>
</feature>
<dbReference type="AlphaFoldDB" id="A0A0M7ABA5"/>
<name>A0A0M7ABA5_9HYPH</name>
<keyword evidence="1" id="KW-1133">Transmembrane helix</keyword>
<keyword evidence="1" id="KW-0472">Membrane</keyword>
<dbReference type="RefSeq" id="WP_008196829.1">
    <property type="nucleotide sequence ID" value="NZ_CXWD01000011.1"/>
</dbReference>
<evidence type="ECO:0000256" key="1">
    <source>
        <dbReference type="SAM" id="Phobius"/>
    </source>
</evidence>
<organism evidence="2 3">
    <name type="scientific">Roseibium alexandrii</name>
    <dbReference type="NCBI Taxonomy" id="388408"/>
    <lineage>
        <taxon>Bacteria</taxon>
        <taxon>Pseudomonadati</taxon>
        <taxon>Pseudomonadota</taxon>
        <taxon>Alphaproteobacteria</taxon>
        <taxon>Hyphomicrobiales</taxon>
        <taxon>Stappiaceae</taxon>
        <taxon>Roseibium</taxon>
    </lineage>
</organism>
<evidence type="ECO:0000313" key="2">
    <source>
        <dbReference type="EMBL" id="CTQ71927.1"/>
    </source>
</evidence>
<protein>
    <recommendedName>
        <fullName evidence="4">DUF2306 domain-containing protein</fullName>
    </recommendedName>
</protein>
<gene>
    <name evidence="2" type="ORF">LAX5112_02975</name>
</gene>
<evidence type="ECO:0000313" key="3">
    <source>
        <dbReference type="Proteomes" id="UP000053235"/>
    </source>
</evidence>
<dbReference type="OrthoDB" id="5984490at2"/>
<dbReference type="STRING" id="388408.LAX5112_02975"/>
<accession>A0A0M7ABA5</accession>
<evidence type="ECO:0008006" key="4">
    <source>
        <dbReference type="Google" id="ProtNLM"/>
    </source>
</evidence>
<feature type="transmembrane region" description="Helical" evidence="1">
    <location>
        <begin position="6"/>
        <end position="28"/>
    </location>
</feature>
<dbReference type="EMBL" id="CXWD01000011">
    <property type="protein sequence ID" value="CTQ71927.1"/>
    <property type="molecule type" value="Genomic_DNA"/>
</dbReference>